<protein>
    <submittedName>
        <fullName evidence="1">Uncharacterized protein</fullName>
    </submittedName>
</protein>
<dbReference type="OMA" id="YYDDCID"/>
<evidence type="ECO:0000313" key="2">
    <source>
        <dbReference type="Proteomes" id="UP000019103"/>
    </source>
</evidence>
<proteinExistence type="predicted"/>
<dbReference type="Proteomes" id="UP000019103">
    <property type="component" value="Unassembled WGS sequence"/>
</dbReference>
<gene>
    <name evidence="1" type="ORF">PFUGPA_01891</name>
</gene>
<dbReference type="EMBL" id="KI927328">
    <property type="protein sequence ID" value="ETW56108.1"/>
    <property type="molecule type" value="Genomic_DNA"/>
</dbReference>
<reference evidence="1 2" key="1">
    <citation type="submission" date="2013-02" db="EMBL/GenBank/DDBJ databases">
        <title>The Genome Annotation of Plasmodium falciparum Palo Alto/Uganda.</title>
        <authorList>
            <consortium name="The Broad Institute Genome Sequencing Platform"/>
            <consortium name="The Broad Institute Genome Sequencing Center for Infectious Disease"/>
            <person name="Neafsey D."/>
            <person name="Hoffman S."/>
            <person name="Volkman S."/>
            <person name="Rosenthal P."/>
            <person name="Walker B."/>
            <person name="Young S.K."/>
            <person name="Zeng Q."/>
            <person name="Gargeya S."/>
            <person name="Fitzgerald M."/>
            <person name="Haas B."/>
            <person name="Abouelleil A."/>
            <person name="Allen A.W."/>
            <person name="Alvarado L."/>
            <person name="Arachchi H.M."/>
            <person name="Berlin A.M."/>
            <person name="Chapman S.B."/>
            <person name="Gainer-Dewar J."/>
            <person name="Goldberg J."/>
            <person name="Griggs A."/>
            <person name="Gujja S."/>
            <person name="Hansen M."/>
            <person name="Howarth C."/>
            <person name="Imamovic A."/>
            <person name="Ireland A."/>
            <person name="Larimer J."/>
            <person name="McCowan C."/>
            <person name="Murphy C."/>
            <person name="Pearson M."/>
            <person name="Poon T.W."/>
            <person name="Priest M."/>
            <person name="Roberts A."/>
            <person name="Saif S."/>
            <person name="Shea T."/>
            <person name="Sisk P."/>
            <person name="Sykes S."/>
            <person name="Wortman J."/>
            <person name="Nusbaum C."/>
            <person name="Birren B."/>
        </authorList>
    </citation>
    <scope>NUCLEOTIDE SEQUENCE [LARGE SCALE GENOMIC DNA]</scope>
    <source>
        <strain evidence="1 2">Palo Alto/Uganda</strain>
    </source>
</reference>
<organism evidence="1 2">
    <name type="scientific">Plasmodium falciparum (isolate Palo Alto / Uganda)</name>
    <dbReference type="NCBI Taxonomy" id="57270"/>
    <lineage>
        <taxon>Eukaryota</taxon>
        <taxon>Sar</taxon>
        <taxon>Alveolata</taxon>
        <taxon>Apicomplexa</taxon>
        <taxon>Aconoidasida</taxon>
        <taxon>Haemosporida</taxon>
        <taxon>Plasmodiidae</taxon>
        <taxon>Plasmodium</taxon>
        <taxon>Plasmodium (Laverania)</taxon>
    </lineage>
</organism>
<accession>W4J1D8</accession>
<sequence length="76" mass="8862">MNGSGNQMIKKNNEEIKNMNRSGQYYDDCIDETECFLGTNSEFFRFEKAPCHIELCSASVKNNNVDEIIEFVEKHY</sequence>
<evidence type="ECO:0000313" key="1">
    <source>
        <dbReference type="EMBL" id="ETW56108.1"/>
    </source>
</evidence>
<dbReference type="AlphaFoldDB" id="W4J1D8"/>
<name>W4J1D8_PLAFP</name>
<reference evidence="1 2" key="2">
    <citation type="submission" date="2013-02" db="EMBL/GenBank/DDBJ databases">
        <title>The Genome Sequence of Plasmodium falciparum Palo Alto/Uganda.</title>
        <authorList>
            <consortium name="The Broad Institute Genome Sequencing Platform"/>
            <consortium name="The Broad Institute Genome Sequencing Center for Infectious Disease"/>
            <person name="Neafsey D."/>
            <person name="Cheeseman I."/>
            <person name="Volkman S."/>
            <person name="Adams J."/>
            <person name="Walker B."/>
            <person name="Young S.K."/>
            <person name="Zeng Q."/>
            <person name="Gargeya S."/>
            <person name="Fitzgerald M."/>
            <person name="Haas B."/>
            <person name="Abouelleil A."/>
            <person name="Alvarado L."/>
            <person name="Arachchi H.M."/>
            <person name="Berlin A.M."/>
            <person name="Chapman S.B."/>
            <person name="Dewar J."/>
            <person name="Goldberg J."/>
            <person name="Griggs A."/>
            <person name="Gujja S."/>
            <person name="Hansen M."/>
            <person name="Howarth C."/>
            <person name="Imamovic A."/>
            <person name="Larimer J."/>
            <person name="McCowan C."/>
            <person name="Murphy C."/>
            <person name="Neiman D."/>
            <person name="Pearson M."/>
            <person name="Priest M."/>
            <person name="Roberts A."/>
            <person name="Saif S."/>
            <person name="Shea T."/>
            <person name="Sisk P."/>
            <person name="Sykes S."/>
            <person name="Wortman J."/>
            <person name="Nusbaum C."/>
            <person name="Birren B."/>
        </authorList>
    </citation>
    <scope>NUCLEOTIDE SEQUENCE [LARGE SCALE GENOMIC DNA]</scope>
    <source>
        <strain evidence="1 2">Palo Alto/Uganda</strain>
    </source>
</reference>